<proteinExistence type="predicted"/>
<name>A0A7S4B5A7_CHRCT</name>
<reference evidence="1" key="1">
    <citation type="submission" date="2021-01" db="EMBL/GenBank/DDBJ databases">
        <authorList>
            <person name="Corre E."/>
            <person name="Pelletier E."/>
            <person name="Niang G."/>
            <person name="Scheremetjew M."/>
            <person name="Finn R."/>
            <person name="Kale V."/>
            <person name="Holt S."/>
            <person name="Cochrane G."/>
            <person name="Meng A."/>
            <person name="Brown T."/>
            <person name="Cohen L."/>
        </authorList>
    </citation>
    <scope>NUCLEOTIDE SEQUENCE</scope>
    <source>
        <strain evidence="1">CCMP645</strain>
    </source>
</reference>
<accession>A0A7S4B5A7</accession>
<sequence length="462" mass="52947">MSMAPLVCRGRELHNLSAAQYALKEEGLIAEELRRRSPVYYWRHTEQTRSEYEAVCEKSTGWHAISFGSHGRFAELASWHCTRLQRTRDLDSCSNLSLASLPAAWVAANHIDVRTRGAGWWRWKPYTILQKLTSMREGEVLVHLDYDLVPTTDLRALFCIGQKVRKGVGAFHMPCHTDRAWTKRELAHEMRATDEMLDTVQIYAGLLVLRKNAFTLSFVREWLEWTTTGEWATDAYARAAQHAGFVEHRHDQSILSLLTKKHLVKSFPFPTTSHDVRDIWAWDAGYCNAGFSWPMPQYRPSYYRGYILHYKQMGHQYDSIRHCAREQRALAPLPLVDYLESETLWQHYQREEKLALRMRAAKGNLLTQLATEGPPLRVTLLLQQSDRPCEEDSSFGGVHFDGAPFVWVQRSCRGVFRCAGVAVLCGPSREPLLCACDSLLSVKGARHYRDGKPLHIESTIAS</sequence>
<dbReference type="EMBL" id="HBIZ01010157">
    <property type="protein sequence ID" value="CAE0753408.1"/>
    <property type="molecule type" value="Transcribed_RNA"/>
</dbReference>
<gene>
    <name evidence="1" type="ORF">PCAR00345_LOCUS5995</name>
</gene>
<organism evidence="1">
    <name type="scientific">Chrysotila carterae</name>
    <name type="common">Marine alga</name>
    <name type="synonym">Syracosphaera carterae</name>
    <dbReference type="NCBI Taxonomy" id="13221"/>
    <lineage>
        <taxon>Eukaryota</taxon>
        <taxon>Haptista</taxon>
        <taxon>Haptophyta</taxon>
        <taxon>Prymnesiophyceae</taxon>
        <taxon>Isochrysidales</taxon>
        <taxon>Isochrysidaceae</taxon>
        <taxon>Chrysotila</taxon>
    </lineage>
</organism>
<dbReference type="AlphaFoldDB" id="A0A7S4B5A7"/>
<evidence type="ECO:0000313" key="1">
    <source>
        <dbReference type="EMBL" id="CAE0753408.1"/>
    </source>
</evidence>
<protein>
    <recommendedName>
        <fullName evidence="2">Nucleotide-diphospho-sugar transferase domain-containing protein</fullName>
    </recommendedName>
</protein>
<evidence type="ECO:0008006" key="2">
    <source>
        <dbReference type="Google" id="ProtNLM"/>
    </source>
</evidence>